<feature type="transmembrane region" description="Helical" evidence="7">
    <location>
        <begin position="196"/>
        <end position="219"/>
    </location>
</feature>
<evidence type="ECO:0000256" key="1">
    <source>
        <dbReference type="ARBA" id="ARBA00004651"/>
    </source>
</evidence>
<dbReference type="AlphaFoldDB" id="A0A7X5TJF2"/>
<dbReference type="Proteomes" id="UP000547931">
    <property type="component" value="Unassembled WGS sequence"/>
</dbReference>
<feature type="transmembrane region" description="Helical" evidence="7">
    <location>
        <begin position="105"/>
        <end position="126"/>
    </location>
</feature>
<feature type="transmembrane region" description="Helical" evidence="7">
    <location>
        <begin position="133"/>
        <end position="152"/>
    </location>
</feature>
<evidence type="ECO:0000259" key="8">
    <source>
        <dbReference type="Pfam" id="PF00892"/>
    </source>
</evidence>
<keyword evidence="4 7" id="KW-0812">Transmembrane</keyword>
<dbReference type="EMBL" id="PUJV01000001">
    <property type="protein sequence ID" value="NHB94895.1"/>
    <property type="molecule type" value="Genomic_DNA"/>
</dbReference>
<keyword evidence="10" id="KW-1185">Reference proteome</keyword>
<dbReference type="Gene3D" id="1.10.3730.20">
    <property type="match status" value="1"/>
</dbReference>
<dbReference type="PANTHER" id="PTHR32322:SF2">
    <property type="entry name" value="EAMA DOMAIN-CONTAINING PROTEIN"/>
    <property type="match status" value="1"/>
</dbReference>
<feature type="transmembrane region" description="Helical" evidence="7">
    <location>
        <begin position="77"/>
        <end position="99"/>
    </location>
</feature>
<proteinExistence type="inferred from homology"/>
<dbReference type="RefSeq" id="WP_166285052.1">
    <property type="nucleotide sequence ID" value="NZ_CAWPIE010000001.1"/>
</dbReference>
<dbReference type="InterPro" id="IPR000620">
    <property type="entry name" value="EamA_dom"/>
</dbReference>
<evidence type="ECO:0000256" key="3">
    <source>
        <dbReference type="ARBA" id="ARBA00022475"/>
    </source>
</evidence>
<evidence type="ECO:0000256" key="4">
    <source>
        <dbReference type="ARBA" id="ARBA00022692"/>
    </source>
</evidence>
<keyword evidence="6 7" id="KW-0472">Membrane</keyword>
<evidence type="ECO:0000313" key="10">
    <source>
        <dbReference type="Proteomes" id="UP000547931"/>
    </source>
</evidence>
<keyword evidence="3" id="KW-1003">Cell membrane</keyword>
<organism evidence="9 10">
    <name type="scientific">Photorhabdus stackebrandtii</name>
    <dbReference type="NCBI Taxonomy" id="1123042"/>
    <lineage>
        <taxon>Bacteria</taxon>
        <taxon>Pseudomonadati</taxon>
        <taxon>Pseudomonadota</taxon>
        <taxon>Gammaproteobacteria</taxon>
        <taxon>Enterobacterales</taxon>
        <taxon>Morganellaceae</taxon>
        <taxon>Photorhabdus</taxon>
    </lineage>
</organism>
<evidence type="ECO:0000313" key="9">
    <source>
        <dbReference type="EMBL" id="NHB94895.1"/>
    </source>
</evidence>
<dbReference type="InterPro" id="IPR050638">
    <property type="entry name" value="AA-Vitamin_Transporters"/>
</dbReference>
<comment type="similarity">
    <text evidence="2">Belongs to the EamA transporter family.</text>
</comment>
<comment type="subcellular location">
    <subcellularLocation>
        <location evidence="1">Cell membrane</location>
        <topology evidence="1">Multi-pass membrane protein</topology>
    </subcellularLocation>
</comment>
<evidence type="ECO:0000256" key="5">
    <source>
        <dbReference type="ARBA" id="ARBA00022989"/>
    </source>
</evidence>
<reference evidence="9 10" key="1">
    <citation type="submission" date="2018-02" db="EMBL/GenBank/DDBJ databases">
        <authorList>
            <person name="Machado R.A."/>
        </authorList>
    </citation>
    <scope>NUCLEOTIDE SEQUENCE [LARGE SCALE GENOMIC DNA]</scope>
    <source>
        <strain evidence="9 10">DSM 23271</strain>
    </source>
</reference>
<feature type="transmembrane region" description="Helical" evidence="7">
    <location>
        <begin position="262"/>
        <end position="280"/>
    </location>
</feature>
<feature type="transmembrane region" description="Helical" evidence="7">
    <location>
        <begin position="20"/>
        <end position="38"/>
    </location>
</feature>
<evidence type="ECO:0000256" key="7">
    <source>
        <dbReference type="SAM" id="Phobius"/>
    </source>
</evidence>
<accession>A0A7X5TJF2</accession>
<feature type="domain" description="EamA" evidence="8">
    <location>
        <begin position="17"/>
        <end position="149"/>
    </location>
</feature>
<dbReference type="InterPro" id="IPR037185">
    <property type="entry name" value="EmrE-like"/>
</dbReference>
<dbReference type="Pfam" id="PF00892">
    <property type="entry name" value="EamA"/>
    <property type="match status" value="2"/>
</dbReference>
<feature type="transmembrane region" description="Helical" evidence="7">
    <location>
        <begin position="286"/>
        <end position="303"/>
    </location>
</feature>
<gene>
    <name evidence="9" type="ORF">C5470_00055</name>
</gene>
<sequence length="331" mass="36052">MKNNHTSIQPINNHSTYIKLSLVAIIWGGTFVAGRYISVETPPLLSASLRFILASITLTIFLILSGKMFVKINLHQLLKIIGLGFCGIYTYNLFFFYGLHHTTASIASLIVALNPAVMAIFSYFFYKERLSPLKILGIIFCLLGAMIVIFSKTPQLTVGKEGNWLGDALIFGCVLSWVAYSVFCKNIVHEIGPLHTVTYSILAGAIMLAATAIFTGQISLSAINALSMTDLVSLLYLGAVGSAVAYIWYYDGIQRIGSTRSGVFIALNPLTAVLLGAALLNERLTFPMFVGGALVVGGILICNKTSIRTELIPQKPKSGIKNIVKTKNYRK</sequence>
<keyword evidence="5 7" id="KW-1133">Transmembrane helix</keyword>
<protein>
    <submittedName>
        <fullName evidence="9">EamA family transporter</fullName>
    </submittedName>
</protein>
<evidence type="ECO:0000256" key="2">
    <source>
        <dbReference type="ARBA" id="ARBA00007362"/>
    </source>
</evidence>
<feature type="transmembrane region" description="Helical" evidence="7">
    <location>
        <begin position="231"/>
        <end position="250"/>
    </location>
</feature>
<dbReference type="PANTHER" id="PTHR32322">
    <property type="entry name" value="INNER MEMBRANE TRANSPORTER"/>
    <property type="match status" value="1"/>
</dbReference>
<feature type="transmembrane region" description="Helical" evidence="7">
    <location>
        <begin position="164"/>
        <end position="184"/>
    </location>
</feature>
<evidence type="ECO:0000256" key="6">
    <source>
        <dbReference type="ARBA" id="ARBA00023136"/>
    </source>
</evidence>
<feature type="domain" description="EamA" evidence="8">
    <location>
        <begin position="165"/>
        <end position="301"/>
    </location>
</feature>
<name>A0A7X5TJF2_9GAMM</name>
<dbReference type="SUPFAM" id="SSF103481">
    <property type="entry name" value="Multidrug resistance efflux transporter EmrE"/>
    <property type="match status" value="2"/>
</dbReference>
<feature type="transmembrane region" description="Helical" evidence="7">
    <location>
        <begin position="44"/>
        <end position="65"/>
    </location>
</feature>
<dbReference type="GO" id="GO:0016020">
    <property type="term" value="C:membrane"/>
    <property type="evidence" value="ECO:0007669"/>
    <property type="project" value="UniProtKB-SubCell"/>
</dbReference>
<comment type="caution">
    <text evidence="9">The sequence shown here is derived from an EMBL/GenBank/DDBJ whole genome shotgun (WGS) entry which is preliminary data.</text>
</comment>